<evidence type="ECO:0000256" key="5">
    <source>
        <dbReference type="ARBA" id="ARBA00052081"/>
    </source>
</evidence>
<keyword evidence="1 8" id="KW-0846">Cobalamin</keyword>
<dbReference type="InterPro" id="IPR042251">
    <property type="entry name" value="EutC_C"/>
</dbReference>
<dbReference type="HAMAP" id="MF_00601">
    <property type="entry name" value="EutC"/>
    <property type="match status" value="1"/>
</dbReference>
<dbReference type="PIRSF" id="PIRSF018982">
    <property type="entry name" value="EutC"/>
    <property type="match status" value="1"/>
</dbReference>
<comment type="pathway">
    <text evidence="8">Amine and polyamine degradation; ethanolamine degradation.</text>
</comment>
<dbReference type="GO" id="GO:0046336">
    <property type="term" value="P:ethanolamine catabolic process"/>
    <property type="evidence" value="ECO:0007669"/>
    <property type="project" value="UniProtKB-UniRule"/>
</dbReference>
<evidence type="ECO:0000256" key="8">
    <source>
        <dbReference type="HAMAP-Rule" id="MF_00601"/>
    </source>
</evidence>
<dbReference type="Pfam" id="PF05985">
    <property type="entry name" value="EutC"/>
    <property type="match status" value="1"/>
</dbReference>
<comment type="subcellular location">
    <subcellularLocation>
        <location evidence="8">Bacterial microcompartment</location>
    </subcellularLocation>
</comment>
<keyword evidence="2 8" id="KW-0456">Lyase</keyword>
<dbReference type="UniPathway" id="UPA00560"/>
<comment type="cofactor">
    <cofactor evidence="8">
        <name>adenosylcob(III)alamin</name>
        <dbReference type="ChEBI" id="CHEBI:18408"/>
    </cofactor>
    <text evidence="8">Binds between the large and small subunits.</text>
</comment>
<dbReference type="Proteomes" id="UP000516117">
    <property type="component" value="Chromosome"/>
</dbReference>
<name>A0A7H0H966_9ACTN</name>
<proteinExistence type="inferred from homology"/>
<dbReference type="Gene3D" id="1.10.30.40">
    <property type="entry name" value="Ethanolamine ammonia-lyase light chain (EutC), N-terminal domain"/>
    <property type="match status" value="1"/>
</dbReference>
<dbReference type="EC" id="4.3.1.7" evidence="6 8"/>
<dbReference type="GO" id="GO:0031419">
    <property type="term" value="F:cobalamin binding"/>
    <property type="evidence" value="ECO:0007669"/>
    <property type="project" value="UniProtKB-UniRule"/>
</dbReference>
<dbReference type="KEGG" id="tdf:H9L22_07240"/>
<dbReference type="PANTHER" id="PTHR39330">
    <property type="entry name" value="ETHANOLAMINE AMMONIA-LYASE LIGHT CHAIN"/>
    <property type="match status" value="1"/>
</dbReference>
<comment type="catalytic activity">
    <reaction evidence="5 8">
        <text>ethanolamine = acetaldehyde + NH4(+)</text>
        <dbReference type="Rhea" id="RHEA:15313"/>
        <dbReference type="ChEBI" id="CHEBI:15343"/>
        <dbReference type="ChEBI" id="CHEBI:28938"/>
        <dbReference type="ChEBI" id="CHEBI:57603"/>
        <dbReference type="EC" id="4.3.1.7"/>
    </reaction>
</comment>
<evidence type="ECO:0000313" key="9">
    <source>
        <dbReference type="EMBL" id="QNP57082.1"/>
    </source>
</evidence>
<dbReference type="GO" id="GO:0006520">
    <property type="term" value="P:amino acid metabolic process"/>
    <property type="evidence" value="ECO:0007669"/>
    <property type="project" value="InterPro"/>
</dbReference>
<evidence type="ECO:0000256" key="3">
    <source>
        <dbReference type="ARBA" id="ARBA00023285"/>
    </source>
</evidence>
<evidence type="ECO:0000256" key="7">
    <source>
        <dbReference type="ARBA" id="ARBA00069181"/>
    </source>
</evidence>
<keyword evidence="10" id="KW-1185">Reference proteome</keyword>
<comment type="function">
    <text evidence="8">Catalyzes the deamination of various vicinal amino-alcohols to oxo compounds. Allows this organism to utilize ethanolamine as the sole source of nitrogen and carbon in the presence of external vitamin B12.</text>
</comment>
<feature type="binding site" evidence="8">
    <location>
        <position position="204"/>
    </location>
    <ligand>
        <name>adenosylcob(III)alamin</name>
        <dbReference type="ChEBI" id="CHEBI:18408"/>
    </ligand>
</feature>
<dbReference type="InterPro" id="IPR009246">
    <property type="entry name" value="EutC"/>
</dbReference>
<dbReference type="RefSeq" id="WP_187722180.1">
    <property type="nucleotide sequence ID" value="NZ_BAABBL010000012.1"/>
</dbReference>
<dbReference type="AlphaFoldDB" id="A0A7H0H966"/>
<reference evidence="9 10" key="1">
    <citation type="submission" date="2020-08" db="EMBL/GenBank/DDBJ databases">
        <title>Genome sequence of Tessaracoccus defluvii JCM 17540T.</title>
        <authorList>
            <person name="Hyun D.-W."/>
            <person name="Bae J.-W."/>
        </authorList>
    </citation>
    <scope>NUCLEOTIDE SEQUENCE [LARGE SCALE GENOMIC DNA]</scope>
    <source>
        <strain evidence="9 10">JCM 17540</strain>
    </source>
</reference>
<keyword evidence="3 8" id="KW-0170">Cobalt</keyword>
<dbReference type="GO" id="GO:0008851">
    <property type="term" value="F:ethanolamine ammonia-lyase activity"/>
    <property type="evidence" value="ECO:0007669"/>
    <property type="project" value="UniProtKB-UniRule"/>
</dbReference>
<dbReference type="GO" id="GO:0009350">
    <property type="term" value="C:ethanolamine ammonia-lyase complex"/>
    <property type="evidence" value="ECO:0007669"/>
    <property type="project" value="UniProtKB-UniRule"/>
</dbReference>
<dbReference type="Gene3D" id="3.40.50.11240">
    <property type="entry name" value="Ethanolamine ammonia-lyase light chain (EutC)"/>
    <property type="match status" value="1"/>
</dbReference>
<feature type="binding site" evidence="8">
    <location>
        <position position="254"/>
    </location>
    <ligand>
        <name>adenosylcob(III)alamin</name>
        <dbReference type="ChEBI" id="CHEBI:18408"/>
    </ligand>
</feature>
<feature type="binding site" evidence="8">
    <location>
        <position position="225"/>
    </location>
    <ligand>
        <name>adenosylcob(III)alamin</name>
        <dbReference type="ChEBI" id="CHEBI:18408"/>
    </ligand>
</feature>
<evidence type="ECO:0000256" key="4">
    <source>
        <dbReference type="ARBA" id="ARBA00024446"/>
    </source>
</evidence>
<comment type="subunit">
    <text evidence="8">The basic unit is a heterodimer which dimerizes to form tetramers. The heterotetramers trimerize; 6 large subunits form a core ring with 6 small subunits projecting outwards.</text>
</comment>
<dbReference type="PANTHER" id="PTHR39330:SF1">
    <property type="entry name" value="ETHANOLAMINE AMMONIA-LYASE SMALL SUBUNIT"/>
    <property type="match status" value="1"/>
</dbReference>
<keyword evidence="4 8" id="KW-1283">Bacterial microcompartment</keyword>
<dbReference type="EMBL" id="CP060789">
    <property type="protein sequence ID" value="QNP57082.1"/>
    <property type="molecule type" value="Genomic_DNA"/>
</dbReference>
<dbReference type="FunFam" id="3.40.50.11240:FF:000001">
    <property type="entry name" value="Ethanolamine ammonia-lyase light chain"/>
    <property type="match status" value="1"/>
</dbReference>
<sequence length="291" mass="31386">MSETAVDEIVRRVLAELKGSAADAGAVRAVVDRDVVDGGEIPDIRGIDYRQVYEVTDPVNGEEFARIKARTWARLGQGRSGPRYRTAALLRFWADNASAMDAVFTDVDTALLDEMGMFSVQTLCSSKDEFLTRPDLGTRFSDETMAEIRQRCAAGPDVQVYVADGLSSTAVEANVPDLFPALVQGLKLHGLSVGTPFFVRFGRVRSMEPISEALGAKVTCVLLGERPGLATPESLSAYIGYRATVGMSEADRTCVSNIHRDGTNPTEAGAHIADLIAEMVRQQASGVNLKL</sequence>
<accession>A0A7H0H966</accession>
<evidence type="ECO:0000313" key="10">
    <source>
        <dbReference type="Proteomes" id="UP000516117"/>
    </source>
</evidence>
<evidence type="ECO:0000256" key="6">
    <source>
        <dbReference type="ARBA" id="ARBA00067005"/>
    </source>
</evidence>
<protein>
    <recommendedName>
        <fullName evidence="7 8">Ethanolamine ammonia-lyase small subunit</fullName>
        <shortName evidence="8">EAL small subunit</shortName>
        <ecNumber evidence="6 8">4.3.1.7</ecNumber>
    </recommendedName>
</protein>
<gene>
    <name evidence="8 9" type="primary">eutC</name>
    <name evidence="9" type="ORF">H9L22_07240</name>
</gene>
<organism evidence="9 10">
    <name type="scientific">Tessaracoccus defluvii</name>
    <dbReference type="NCBI Taxonomy" id="1285901"/>
    <lineage>
        <taxon>Bacteria</taxon>
        <taxon>Bacillati</taxon>
        <taxon>Actinomycetota</taxon>
        <taxon>Actinomycetes</taxon>
        <taxon>Propionibacteriales</taxon>
        <taxon>Propionibacteriaceae</taxon>
        <taxon>Tessaracoccus</taxon>
    </lineage>
</organism>
<comment type="similarity">
    <text evidence="8">Belongs to the EutC family.</text>
</comment>
<dbReference type="GO" id="GO:0031471">
    <property type="term" value="C:ethanolamine degradation polyhedral organelle"/>
    <property type="evidence" value="ECO:0007669"/>
    <property type="project" value="UniProtKB-UniRule"/>
</dbReference>
<evidence type="ECO:0000256" key="2">
    <source>
        <dbReference type="ARBA" id="ARBA00023239"/>
    </source>
</evidence>
<dbReference type="NCBIfam" id="NF003971">
    <property type="entry name" value="PRK05465.1"/>
    <property type="match status" value="1"/>
</dbReference>
<dbReference type="InterPro" id="IPR042255">
    <property type="entry name" value="EutC_N"/>
</dbReference>
<evidence type="ECO:0000256" key="1">
    <source>
        <dbReference type="ARBA" id="ARBA00022628"/>
    </source>
</evidence>